<evidence type="ECO:0000313" key="10">
    <source>
        <dbReference type="EMBL" id="OQV12648.1"/>
    </source>
</evidence>
<dbReference type="GO" id="GO:0060627">
    <property type="term" value="P:regulation of vesicle-mediated transport"/>
    <property type="evidence" value="ECO:0007669"/>
    <property type="project" value="TreeGrafter"/>
</dbReference>
<dbReference type="GO" id="GO:0004630">
    <property type="term" value="F:phospholipase D activity"/>
    <property type="evidence" value="ECO:0007669"/>
    <property type="project" value="UniProtKB-UniRule"/>
</dbReference>
<dbReference type="PANTHER" id="PTHR18896">
    <property type="entry name" value="PHOSPHOLIPASE D"/>
    <property type="match status" value="1"/>
</dbReference>
<evidence type="ECO:0000256" key="6">
    <source>
        <dbReference type="ARBA" id="ARBA00023098"/>
    </source>
</evidence>
<dbReference type="Pfam" id="PF00787">
    <property type="entry name" value="PX"/>
    <property type="match status" value="1"/>
</dbReference>
<comment type="similarity">
    <text evidence="2 7">Belongs to the phospholipase D family.</text>
</comment>
<dbReference type="InterPro" id="IPR036871">
    <property type="entry name" value="PX_dom_sf"/>
</dbReference>
<dbReference type="CDD" id="cd01254">
    <property type="entry name" value="PH_PLD"/>
    <property type="match status" value="1"/>
</dbReference>
<name>A0A1W0WBU5_HYPEX</name>
<dbReference type="GO" id="GO:0009395">
    <property type="term" value="P:phospholipid catabolic process"/>
    <property type="evidence" value="ECO:0007669"/>
    <property type="project" value="TreeGrafter"/>
</dbReference>
<dbReference type="Gene3D" id="3.30.1520.10">
    <property type="entry name" value="Phox-like domain"/>
    <property type="match status" value="1"/>
</dbReference>
<dbReference type="GO" id="GO:0035556">
    <property type="term" value="P:intracellular signal transduction"/>
    <property type="evidence" value="ECO:0007669"/>
    <property type="project" value="InterPro"/>
</dbReference>
<evidence type="ECO:0000256" key="3">
    <source>
        <dbReference type="ARBA" id="ARBA00022737"/>
    </source>
</evidence>
<feature type="compositionally biased region" description="Polar residues" evidence="8">
    <location>
        <begin position="415"/>
        <end position="424"/>
    </location>
</feature>
<comment type="caution">
    <text evidence="10">The sequence shown here is derived from an EMBL/GenBank/DDBJ whole genome shotgun (WGS) entry which is preliminary data.</text>
</comment>
<reference evidence="11" key="1">
    <citation type="submission" date="2017-01" db="EMBL/GenBank/DDBJ databases">
        <title>Comparative genomics of anhydrobiosis in the tardigrade Hypsibius dujardini.</title>
        <authorList>
            <person name="Yoshida Y."/>
            <person name="Koutsovoulos G."/>
            <person name="Laetsch D."/>
            <person name="Stevens L."/>
            <person name="Kumar S."/>
            <person name="Horikawa D."/>
            <person name="Ishino K."/>
            <person name="Komine S."/>
            <person name="Tomita M."/>
            <person name="Blaxter M."/>
            <person name="Arakawa K."/>
        </authorList>
    </citation>
    <scope>NUCLEOTIDE SEQUENCE [LARGE SCALE GENOMIC DNA]</scope>
    <source>
        <strain evidence="11">Z151</strain>
    </source>
</reference>
<dbReference type="EMBL" id="MTYJ01000140">
    <property type="protein sequence ID" value="OQV12648.1"/>
    <property type="molecule type" value="Genomic_DNA"/>
</dbReference>
<evidence type="ECO:0000313" key="11">
    <source>
        <dbReference type="Proteomes" id="UP000192578"/>
    </source>
</evidence>
<evidence type="ECO:0000256" key="4">
    <source>
        <dbReference type="ARBA" id="ARBA00022801"/>
    </source>
</evidence>
<dbReference type="OrthoDB" id="14911at2759"/>
<feature type="compositionally biased region" description="Polar residues" evidence="8">
    <location>
        <begin position="1"/>
        <end position="10"/>
    </location>
</feature>
<dbReference type="InterPro" id="IPR016555">
    <property type="entry name" value="PLipase_D_euk"/>
</dbReference>
<comment type="catalytic activity">
    <reaction evidence="1 7">
        <text>a 1,2-diacyl-sn-glycero-3-phosphocholine + H2O = a 1,2-diacyl-sn-glycero-3-phosphate + choline + H(+)</text>
        <dbReference type="Rhea" id="RHEA:14445"/>
        <dbReference type="ChEBI" id="CHEBI:15354"/>
        <dbReference type="ChEBI" id="CHEBI:15377"/>
        <dbReference type="ChEBI" id="CHEBI:15378"/>
        <dbReference type="ChEBI" id="CHEBI:57643"/>
        <dbReference type="ChEBI" id="CHEBI:58608"/>
        <dbReference type="EC" id="3.1.4.4"/>
    </reaction>
</comment>
<evidence type="ECO:0000256" key="5">
    <source>
        <dbReference type="ARBA" id="ARBA00022963"/>
    </source>
</evidence>
<accession>A0A1W0WBU5</accession>
<dbReference type="PANTHER" id="PTHR18896:SF76">
    <property type="entry name" value="PHOSPHOLIPASE"/>
    <property type="match status" value="1"/>
</dbReference>
<feature type="region of interest" description="Disordered" evidence="8">
    <location>
        <begin position="401"/>
        <end position="463"/>
    </location>
</feature>
<feature type="domain" description="PLD phosphodiesterase" evidence="9">
    <location>
        <begin position="357"/>
        <end position="384"/>
    </location>
</feature>
<dbReference type="GO" id="GO:0035091">
    <property type="term" value="F:phosphatidylinositol binding"/>
    <property type="evidence" value="ECO:0007669"/>
    <property type="project" value="InterPro"/>
</dbReference>
<dbReference type="SMR" id="A0A1W0WBU5"/>
<dbReference type="AlphaFoldDB" id="A0A1W0WBU5"/>
<feature type="compositionally biased region" description="Basic and acidic residues" evidence="8">
    <location>
        <begin position="429"/>
        <end position="450"/>
    </location>
</feature>
<dbReference type="EC" id="3.1.4.4" evidence="7"/>
<keyword evidence="6" id="KW-0443">Lipid metabolism</keyword>
<feature type="compositionally biased region" description="Basic and acidic residues" evidence="8">
    <location>
        <begin position="41"/>
        <end position="53"/>
    </location>
</feature>
<dbReference type="InterPro" id="IPR001683">
    <property type="entry name" value="PX_dom"/>
</dbReference>
<dbReference type="CDD" id="cd09138">
    <property type="entry name" value="PLDc_vPLD1_2_yPLD_like_1"/>
    <property type="match status" value="1"/>
</dbReference>
<dbReference type="PROSITE" id="PS50035">
    <property type="entry name" value="PLD"/>
    <property type="match status" value="2"/>
</dbReference>
<dbReference type="Pfam" id="PF00614">
    <property type="entry name" value="PLDc"/>
    <property type="match status" value="1"/>
</dbReference>
<dbReference type="CDD" id="cd09141">
    <property type="entry name" value="PLDc_vPLD1_2_yPLD_like_2"/>
    <property type="match status" value="1"/>
</dbReference>
<dbReference type="SUPFAM" id="SSF56024">
    <property type="entry name" value="Phospholipase D/nuclease"/>
    <property type="match status" value="2"/>
</dbReference>
<dbReference type="PIRSF" id="PIRSF009376">
    <property type="entry name" value="Phospholipase_D_euk"/>
    <property type="match status" value="1"/>
</dbReference>
<dbReference type="Gene3D" id="3.30.870.10">
    <property type="entry name" value="Endonuclease Chain A"/>
    <property type="match status" value="2"/>
</dbReference>
<feature type="domain" description="PLD phosphodiesterase" evidence="9">
    <location>
        <begin position="891"/>
        <end position="918"/>
    </location>
</feature>
<dbReference type="GO" id="GO:0006654">
    <property type="term" value="P:phosphatidic acid biosynthetic process"/>
    <property type="evidence" value="ECO:0007669"/>
    <property type="project" value="InterPro"/>
</dbReference>
<feature type="region of interest" description="Disordered" evidence="8">
    <location>
        <begin position="522"/>
        <end position="553"/>
    </location>
</feature>
<organism evidence="10 11">
    <name type="scientific">Hypsibius exemplaris</name>
    <name type="common">Freshwater tardigrade</name>
    <dbReference type="NCBI Taxonomy" id="2072580"/>
    <lineage>
        <taxon>Eukaryota</taxon>
        <taxon>Metazoa</taxon>
        <taxon>Ecdysozoa</taxon>
        <taxon>Tardigrada</taxon>
        <taxon>Eutardigrada</taxon>
        <taxon>Parachela</taxon>
        <taxon>Hypsibioidea</taxon>
        <taxon>Hypsibiidae</taxon>
        <taxon>Hypsibius</taxon>
    </lineage>
</organism>
<evidence type="ECO:0000256" key="7">
    <source>
        <dbReference type="PIRNR" id="PIRNR009376"/>
    </source>
</evidence>
<keyword evidence="5 7" id="KW-0442">Lipid degradation</keyword>
<proteinExistence type="inferred from homology"/>
<dbReference type="InterPro" id="IPR015679">
    <property type="entry name" value="PLipase_D_fam"/>
</dbReference>
<evidence type="ECO:0000259" key="9">
    <source>
        <dbReference type="PROSITE" id="PS50035"/>
    </source>
</evidence>
<dbReference type="InterPro" id="IPR025202">
    <property type="entry name" value="PLD-like_dom"/>
</dbReference>
<keyword evidence="11" id="KW-1185">Reference proteome</keyword>
<sequence length="1076" mass="123042">MGELVQTSARETPMDGDFRMMRTTADLDEFGRNETTGSDDENPKDHLSSDLKPRLPALPKRIDFFITPEQLEGRRVKLEHFFQSLLNTPLWREHPETLRFLEVSELSFMGELGEKGKEMPLQKLSGRVRIPICCSQNNTFCDILSRWKERWILVKDTYYAYMSTNSSRIANVLLFDRDIKIEHDRRYSVRHSRSIVVRNSTRDLVLKFGQQRDLDDWLKYFQYVLSTSAAQFVRPHPYGSSFPVRDNVPAKWFIDGAPYMSAVADALELAEEEIFITDWWLSPEIYMKRPITEGERWRLDRILQRRAEAGVKIYVMLYKEVPIALGINSHYSKAVLTSRHPNIKVQRHPDHLGQNIWLWSHHEKTVIVDQKIGFFGGIDLCYGRWDDHLYRLTDTGPIDGSLTAADEKEPLDPNGGTTPTSLRSSLPPVKEDAPPEEVELQKRPEHRDTRSSQNISAGRWRMGQPFKAANATDAQDKTQSAGNMSMAALVRAAQNKAAEDKPASTDIMNMAALVRAVQNKAAEERQPITGRPSRPFGRRSISMPAGRSNNVNGPHAIEAKVRFGDDMVAIHPSHKKTADKKDSPKFRRRTKMLQNAIRLTRTTSQRGPEYVPANTSDETDGNATEADLDKMNIKVSGRLWLGKDYCNEVRKAFSTESVEKPDDDQLDRNEVPRMPWHDIGGVMYEHGARDLARHFIQRWNACKVEKNRRDDNYTFLVPKSYDTCDVSPSILKGSHSCRTQVLRSVCSWSAGLQPGKVEDSIHQAYIQCIQSAKHYIYIENQFFITLDGDKRSVVANGIGEALFQRLKRAFMNNETFRVYVVMPMKPGIEGEYGTDAGAAVQAVTHWNYQSICRGGVSLCERLEKLGADPWKYLSFCGMRTYGEIDGKLVSELIYIHSKLMIVDDLYAIIGSANINDRSMLGLRDSEIGVLIKDREFDDSMMNCQPFRSGQFCGRLRRRLMKICLGTWNDRNSDAAVADAISEEFFHGVWNATALRNEQIYEEVFGSLPADFVSDFLKLTDWGKKQHLYQTEASEAKERLKDIKGYLCKLSLDFLKDENLTPAFRTRESYLPSYFWT</sequence>
<dbReference type="InterPro" id="IPR001736">
    <property type="entry name" value="PLipase_D/transphosphatidylase"/>
</dbReference>
<dbReference type="Proteomes" id="UP000192578">
    <property type="component" value="Unassembled WGS sequence"/>
</dbReference>
<dbReference type="SUPFAM" id="SSF64268">
    <property type="entry name" value="PX domain"/>
    <property type="match status" value="1"/>
</dbReference>
<keyword evidence="4 7" id="KW-0378">Hydrolase</keyword>
<evidence type="ECO:0000256" key="1">
    <source>
        <dbReference type="ARBA" id="ARBA00000798"/>
    </source>
</evidence>
<feature type="region of interest" description="Disordered" evidence="8">
    <location>
        <begin position="1"/>
        <end position="53"/>
    </location>
</feature>
<keyword evidence="3" id="KW-0677">Repeat</keyword>
<dbReference type="FunFam" id="3.30.870.10:FF:000011">
    <property type="entry name" value="Phospholipase"/>
    <property type="match status" value="1"/>
</dbReference>
<dbReference type="Pfam" id="PF13091">
    <property type="entry name" value="PLDc_2"/>
    <property type="match status" value="1"/>
</dbReference>
<evidence type="ECO:0000256" key="2">
    <source>
        <dbReference type="ARBA" id="ARBA00008664"/>
    </source>
</evidence>
<evidence type="ECO:0000256" key="8">
    <source>
        <dbReference type="SAM" id="MobiDB-lite"/>
    </source>
</evidence>
<gene>
    <name evidence="10" type="ORF">BV898_13137</name>
</gene>
<protein>
    <recommendedName>
        <fullName evidence="7">Phospholipase</fullName>
        <ecNumber evidence="7">3.1.4.4</ecNumber>
    </recommendedName>
</protein>
<dbReference type="SMART" id="SM00155">
    <property type="entry name" value="PLDc"/>
    <property type="match status" value="2"/>
</dbReference>